<name>A0ABZ0IBU0_9GAMM</name>
<dbReference type="RefSeq" id="WP_407327258.1">
    <property type="nucleotide sequence ID" value="NZ_CP136865.1"/>
</dbReference>
<reference evidence="2 3" key="1">
    <citation type="submission" date="2023-10" db="EMBL/GenBank/DDBJ databases">
        <title>Two novel species belonging to the OM43/NOR5 clade.</title>
        <authorList>
            <person name="Park M."/>
        </authorList>
    </citation>
    <scope>NUCLEOTIDE SEQUENCE [LARGE SCALE GENOMIC DNA]</scope>
    <source>
        <strain evidence="2 3">IMCC45268</strain>
    </source>
</reference>
<feature type="transmembrane region" description="Helical" evidence="1">
    <location>
        <begin position="56"/>
        <end position="77"/>
    </location>
</feature>
<keyword evidence="1" id="KW-0812">Transmembrane</keyword>
<dbReference type="Proteomes" id="UP001626549">
    <property type="component" value="Chromosome"/>
</dbReference>
<keyword evidence="3" id="KW-1185">Reference proteome</keyword>
<accession>A0ABZ0IBU0</accession>
<proteinExistence type="predicted"/>
<sequence length="139" mass="14959">MGEISVDVSVSVSAIVVAALAGFFVGGLWYSPLLFGKAWMKAADISEEQIASGNKAKIFGLTFIFLLIMSVCLAMFLGTPDITLQSGALYGFLTGFGWIFFAFGVVALFELRSWSYILVNGGYWVVTMTLMGAILGGWN</sequence>
<gene>
    <name evidence="2" type="ORF">R0137_15205</name>
</gene>
<evidence type="ECO:0000313" key="2">
    <source>
        <dbReference type="EMBL" id="WOJ96580.1"/>
    </source>
</evidence>
<dbReference type="EMBL" id="CP136865">
    <property type="protein sequence ID" value="WOJ96580.1"/>
    <property type="molecule type" value="Genomic_DNA"/>
</dbReference>
<keyword evidence="1" id="KW-0472">Membrane</keyword>
<evidence type="ECO:0000256" key="1">
    <source>
        <dbReference type="SAM" id="Phobius"/>
    </source>
</evidence>
<evidence type="ECO:0000313" key="3">
    <source>
        <dbReference type="Proteomes" id="UP001626549"/>
    </source>
</evidence>
<keyword evidence="1" id="KW-1133">Transmembrane helix</keyword>
<organism evidence="2 3">
    <name type="scientific">Congregibacter brevis</name>
    <dbReference type="NCBI Taxonomy" id="3081201"/>
    <lineage>
        <taxon>Bacteria</taxon>
        <taxon>Pseudomonadati</taxon>
        <taxon>Pseudomonadota</taxon>
        <taxon>Gammaproteobacteria</taxon>
        <taxon>Cellvibrionales</taxon>
        <taxon>Halieaceae</taxon>
        <taxon>Congregibacter</taxon>
    </lineage>
</organism>
<protein>
    <submittedName>
        <fullName evidence="2">DUF1761 domain-containing protein</fullName>
    </submittedName>
</protein>
<dbReference type="InterPro" id="IPR013879">
    <property type="entry name" value="DUF1761"/>
</dbReference>
<feature type="transmembrane region" description="Helical" evidence="1">
    <location>
        <begin position="12"/>
        <end position="35"/>
    </location>
</feature>
<feature type="transmembrane region" description="Helical" evidence="1">
    <location>
        <begin position="89"/>
        <end position="109"/>
    </location>
</feature>
<dbReference type="Pfam" id="PF08570">
    <property type="entry name" value="DUF1761"/>
    <property type="match status" value="1"/>
</dbReference>
<feature type="transmembrane region" description="Helical" evidence="1">
    <location>
        <begin position="116"/>
        <end position="138"/>
    </location>
</feature>